<name>A0AA39KUW4_MICHY</name>
<dbReference type="Proteomes" id="UP001168972">
    <property type="component" value="Unassembled WGS sequence"/>
</dbReference>
<reference evidence="1" key="1">
    <citation type="journal article" date="2023" name="bioRxiv">
        <title>Scaffold-level genome assemblies of two parasitoid biocontrol wasps reveal the parthenogenesis mechanism and an associated novel virus.</title>
        <authorList>
            <person name="Inwood S."/>
            <person name="Skelly J."/>
            <person name="Guhlin J."/>
            <person name="Harrop T."/>
            <person name="Goldson S."/>
            <person name="Dearden P."/>
        </authorList>
    </citation>
    <scope>NUCLEOTIDE SEQUENCE</scope>
    <source>
        <strain evidence="1">Lincoln</strain>
        <tissue evidence="1">Whole body</tissue>
    </source>
</reference>
<keyword evidence="2" id="KW-1185">Reference proteome</keyword>
<sequence>MSSQLVPTKMSQSNICIFDVTLDISYTADSEWKSFDCFKSTLLTTIVGQIGHKYKQWKRCSCIIRDCLSEKFEPLQRKCKGTFSVAGQCEDKYTAGGFSEIIYDSFTYDGFMTIPDNFTNQDKPSNVFLQYTIRFFLRPILPIAYHMYSARGYNIIYKCVQNTDESDNIIMNLNLNVEKEYDHVKIWREIYLAIIERNLESKFPRLGPAKCFRRI</sequence>
<proteinExistence type="predicted"/>
<protein>
    <submittedName>
        <fullName evidence="1">Uncharacterized protein</fullName>
    </submittedName>
</protein>
<organism evidence="1 2">
    <name type="scientific">Microctonus hyperodae</name>
    <name type="common">Parasitoid wasp</name>
    <dbReference type="NCBI Taxonomy" id="165561"/>
    <lineage>
        <taxon>Eukaryota</taxon>
        <taxon>Metazoa</taxon>
        <taxon>Ecdysozoa</taxon>
        <taxon>Arthropoda</taxon>
        <taxon>Hexapoda</taxon>
        <taxon>Insecta</taxon>
        <taxon>Pterygota</taxon>
        <taxon>Neoptera</taxon>
        <taxon>Endopterygota</taxon>
        <taxon>Hymenoptera</taxon>
        <taxon>Apocrita</taxon>
        <taxon>Ichneumonoidea</taxon>
        <taxon>Braconidae</taxon>
        <taxon>Euphorinae</taxon>
        <taxon>Microctonus</taxon>
    </lineage>
</organism>
<reference evidence="1" key="2">
    <citation type="submission" date="2023-03" db="EMBL/GenBank/DDBJ databases">
        <authorList>
            <person name="Inwood S.N."/>
            <person name="Skelly J.G."/>
            <person name="Guhlin J."/>
            <person name="Harrop T.W.R."/>
            <person name="Goldson S.G."/>
            <person name="Dearden P.K."/>
        </authorList>
    </citation>
    <scope>NUCLEOTIDE SEQUENCE</scope>
    <source>
        <strain evidence="1">Lincoln</strain>
        <tissue evidence="1">Whole body</tissue>
    </source>
</reference>
<dbReference type="EMBL" id="JAQQBR010000006">
    <property type="protein sequence ID" value="KAK0174521.1"/>
    <property type="molecule type" value="Genomic_DNA"/>
</dbReference>
<evidence type="ECO:0000313" key="2">
    <source>
        <dbReference type="Proteomes" id="UP001168972"/>
    </source>
</evidence>
<gene>
    <name evidence="1" type="ORF">PV327_010281</name>
</gene>
<evidence type="ECO:0000313" key="1">
    <source>
        <dbReference type="EMBL" id="KAK0174521.1"/>
    </source>
</evidence>
<accession>A0AA39KUW4</accession>
<dbReference type="AlphaFoldDB" id="A0AA39KUW4"/>
<comment type="caution">
    <text evidence="1">The sequence shown here is derived from an EMBL/GenBank/DDBJ whole genome shotgun (WGS) entry which is preliminary data.</text>
</comment>